<gene>
    <name evidence="1" type="ORF">DPMN_072815</name>
</gene>
<dbReference type="AlphaFoldDB" id="A0A9D4H9Z4"/>
<comment type="caution">
    <text evidence="1">The sequence shown here is derived from an EMBL/GenBank/DDBJ whole genome shotgun (WGS) entry which is preliminary data.</text>
</comment>
<sequence>MLYVTTWSLTSFRASTSTQISPLSSPIDESMLYETTWSLTSFRASTFTPTSPLSSPIVEFMLYESTWSLSSFRASTSTLTSPLSFPISLTSGSLPWLLSGLDYIKTFHSTPMAGFKLSAMTFKQ</sequence>
<evidence type="ECO:0000313" key="2">
    <source>
        <dbReference type="Proteomes" id="UP000828390"/>
    </source>
</evidence>
<reference evidence="1" key="1">
    <citation type="journal article" date="2019" name="bioRxiv">
        <title>The Genome of the Zebra Mussel, Dreissena polymorpha: A Resource for Invasive Species Research.</title>
        <authorList>
            <person name="McCartney M.A."/>
            <person name="Auch B."/>
            <person name="Kono T."/>
            <person name="Mallez S."/>
            <person name="Zhang Y."/>
            <person name="Obille A."/>
            <person name="Becker A."/>
            <person name="Abrahante J.E."/>
            <person name="Garbe J."/>
            <person name="Badalamenti J.P."/>
            <person name="Herman A."/>
            <person name="Mangelson H."/>
            <person name="Liachko I."/>
            <person name="Sullivan S."/>
            <person name="Sone E.D."/>
            <person name="Koren S."/>
            <person name="Silverstein K.A.T."/>
            <person name="Beckman K.B."/>
            <person name="Gohl D.M."/>
        </authorList>
    </citation>
    <scope>NUCLEOTIDE SEQUENCE</scope>
    <source>
        <strain evidence="1">Duluth1</strain>
        <tissue evidence="1">Whole animal</tissue>
    </source>
</reference>
<organism evidence="1 2">
    <name type="scientific">Dreissena polymorpha</name>
    <name type="common">Zebra mussel</name>
    <name type="synonym">Mytilus polymorpha</name>
    <dbReference type="NCBI Taxonomy" id="45954"/>
    <lineage>
        <taxon>Eukaryota</taxon>
        <taxon>Metazoa</taxon>
        <taxon>Spiralia</taxon>
        <taxon>Lophotrochozoa</taxon>
        <taxon>Mollusca</taxon>
        <taxon>Bivalvia</taxon>
        <taxon>Autobranchia</taxon>
        <taxon>Heteroconchia</taxon>
        <taxon>Euheterodonta</taxon>
        <taxon>Imparidentia</taxon>
        <taxon>Neoheterodontei</taxon>
        <taxon>Myida</taxon>
        <taxon>Dreissenoidea</taxon>
        <taxon>Dreissenidae</taxon>
        <taxon>Dreissena</taxon>
    </lineage>
</organism>
<proteinExistence type="predicted"/>
<name>A0A9D4H9Z4_DREPO</name>
<keyword evidence="2" id="KW-1185">Reference proteome</keyword>
<evidence type="ECO:0000313" key="1">
    <source>
        <dbReference type="EMBL" id="KAH3713051.1"/>
    </source>
</evidence>
<reference evidence="1" key="2">
    <citation type="submission" date="2020-11" db="EMBL/GenBank/DDBJ databases">
        <authorList>
            <person name="McCartney M.A."/>
            <person name="Auch B."/>
            <person name="Kono T."/>
            <person name="Mallez S."/>
            <person name="Becker A."/>
            <person name="Gohl D.M."/>
            <person name="Silverstein K.A.T."/>
            <person name="Koren S."/>
            <person name="Bechman K.B."/>
            <person name="Herman A."/>
            <person name="Abrahante J.E."/>
            <person name="Garbe J."/>
        </authorList>
    </citation>
    <scope>NUCLEOTIDE SEQUENCE</scope>
    <source>
        <strain evidence="1">Duluth1</strain>
        <tissue evidence="1">Whole animal</tissue>
    </source>
</reference>
<protein>
    <submittedName>
        <fullName evidence="1">Uncharacterized protein</fullName>
    </submittedName>
</protein>
<accession>A0A9D4H9Z4</accession>
<dbReference type="Proteomes" id="UP000828390">
    <property type="component" value="Unassembled WGS sequence"/>
</dbReference>
<dbReference type="EMBL" id="JAIWYP010000014">
    <property type="protein sequence ID" value="KAH3713051.1"/>
    <property type="molecule type" value="Genomic_DNA"/>
</dbReference>